<feature type="chain" id="PRO_5001665367" description="Fibrobacter succinogene major domain protein" evidence="1">
    <location>
        <begin position="26"/>
        <end position="534"/>
    </location>
</feature>
<reference evidence="2 3" key="1">
    <citation type="submission" date="2013-08" db="EMBL/GenBank/DDBJ databases">
        <authorList>
            <person name="Weinstock G."/>
            <person name="Sodergren E."/>
            <person name="Wylie T."/>
            <person name="Fulton L."/>
            <person name="Fulton R."/>
            <person name="Fronick C."/>
            <person name="O'Laughlin M."/>
            <person name="Godfrey J."/>
            <person name="Miner T."/>
            <person name="Herter B."/>
            <person name="Appelbaum E."/>
            <person name="Cordes M."/>
            <person name="Lek S."/>
            <person name="Wollam A."/>
            <person name="Pepin K.H."/>
            <person name="Palsikar V.B."/>
            <person name="Mitreva M."/>
            <person name="Wilson R.K."/>
        </authorList>
    </citation>
    <scope>NUCLEOTIDE SEQUENCE [LARGE SCALE GENOMIC DNA]</scope>
    <source>
        <strain evidence="2 3">ATCC 15930</strain>
    </source>
</reference>
<evidence type="ECO:0000313" key="3">
    <source>
        <dbReference type="Proteomes" id="UP000027442"/>
    </source>
</evidence>
<evidence type="ECO:0000313" key="2">
    <source>
        <dbReference type="EMBL" id="KDR52537.1"/>
    </source>
</evidence>
<organism evidence="2 3">
    <name type="scientific">Hoylesella loescheii DSM 19665 = JCM 12249 = ATCC 15930</name>
    <dbReference type="NCBI Taxonomy" id="1122985"/>
    <lineage>
        <taxon>Bacteria</taxon>
        <taxon>Pseudomonadati</taxon>
        <taxon>Bacteroidota</taxon>
        <taxon>Bacteroidia</taxon>
        <taxon>Bacteroidales</taxon>
        <taxon>Prevotellaceae</taxon>
        <taxon>Hoylesella</taxon>
    </lineage>
</organism>
<evidence type="ECO:0008006" key="4">
    <source>
        <dbReference type="Google" id="ProtNLM"/>
    </source>
</evidence>
<dbReference type="RefSeq" id="WP_018967931.1">
    <property type="nucleotide sequence ID" value="NZ_KB899218.1"/>
</dbReference>
<dbReference type="HOGENOM" id="CLU_035806_0_0_10"/>
<name>A0A069QIL2_HOYLO</name>
<keyword evidence="1" id="KW-0732">Signal</keyword>
<keyword evidence="3" id="KW-1185">Reference proteome</keyword>
<accession>A0A069QIL2</accession>
<dbReference type="PATRIC" id="fig|1122985.7.peg.1435"/>
<gene>
    <name evidence="2" type="ORF">HMPREF1991_01379</name>
</gene>
<dbReference type="EMBL" id="JNGW01000060">
    <property type="protein sequence ID" value="KDR52537.1"/>
    <property type="molecule type" value="Genomic_DNA"/>
</dbReference>
<feature type="signal peptide" evidence="1">
    <location>
        <begin position="1"/>
        <end position="25"/>
    </location>
</feature>
<dbReference type="PROSITE" id="PS51257">
    <property type="entry name" value="PROKAR_LIPOPROTEIN"/>
    <property type="match status" value="1"/>
</dbReference>
<proteinExistence type="predicted"/>
<protein>
    <recommendedName>
        <fullName evidence="4">Fibrobacter succinogene major domain protein</fullName>
    </recommendedName>
</protein>
<evidence type="ECO:0000256" key="1">
    <source>
        <dbReference type="SAM" id="SignalP"/>
    </source>
</evidence>
<comment type="caution">
    <text evidence="2">The sequence shown here is derived from an EMBL/GenBank/DDBJ whole genome shotgun (WGS) entry which is preliminary data.</text>
</comment>
<sequence length="534" mass="58967">MKRIHFFALSILAAISLASCGNEDAAQGLLTEKTEDLTGLTEFAPQETASSSATRTTGEYGTNSLSFYWTKGDKIWLHDETATPKLVQSIRDNIESQAQASGVNKVAHARFYFPDTFKKAKYPVRYTGYGNPVGDKVTIKNVQAQAKPNQGEHIGTDGDCGVGVASRGSDGRYTFTLSHQAAYLTFTPYHSKAFSSDVKVTKIKVTANQALAGTFDFNDNGIVLSSRPAANESNRSITLTLNGGGNNGFNIPTAASVTENAAIMVLAPGCYTNFIVQYTIYDTRTKVCGTVCKNYGSIKLTAGKNRRVTIDLCLQRYDRNLYYMWDAKAGEHYWKGVANPPSLLDETNANYPKTSSDSRWFNPADYNTPASYTAKNNPNANELLWLLRYGNAHWDNSTWTIMGHLYRGGMWLKKLDVIAKELGKTRAQMKVTSPNNIDFTKIQNQNYDAFVQDNHTVTRGKPAKQSDYFYLPAAGHFTLGKFMKVGVRGYIWSSTPRPKGTANVPQGYNLYVSESGVHTGYGDRTNGFYLCPAH</sequence>
<dbReference type="AlphaFoldDB" id="A0A069QIL2"/>
<dbReference type="Proteomes" id="UP000027442">
    <property type="component" value="Unassembled WGS sequence"/>
</dbReference>